<comment type="caution">
    <text evidence="7">The sequence shown here is derived from an EMBL/GenBank/DDBJ whole genome shotgun (WGS) entry which is preliminary data.</text>
</comment>
<dbReference type="Proteomes" id="UP001332243">
    <property type="component" value="Unassembled WGS sequence"/>
</dbReference>
<feature type="domain" description="AMP-dependent synthetase/ligase" evidence="5">
    <location>
        <begin position="36"/>
        <end position="395"/>
    </location>
</feature>
<accession>A0ABU7RMF0</accession>
<keyword evidence="4" id="KW-0443">Lipid metabolism</keyword>
<evidence type="ECO:0000313" key="8">
    <source>
        <dbReference type="Proteomes" id="UP001332243"/>
    </source>
</evidence>
<evidence type="ECO:0000259" key="5">
    <source>
        <dbReference type="Pfam" id="PF00501"/>
    </source>
</evidence>
<keyword evidence="3" id="KW-0276">Fatty acid metabolism</keyword>
<proteinExistence type="inferred from homology"/>
<keyword evidence="2 7" id="KW-0436">Ligase</keyword>
<evidence type="ECO:0000259" key="6">
    <source>
        <dbReference type="Pfam" id="PF13193"/>
    </source>
</evidence>
<dbReference type="InterPro" id="IPR000873">
    <property type="entry name" value="AMP-dep_synth/lig_dom"/>
</dbReference>
<dbReference type="Pfam" id="PF13193">
    <property type="entry name" value="AMP-binding_C"/>
    <property type="match status" value="1"/>
</dbReference>
<gene>
    <name evidence="7" type="ORF">V1633_04060</name>
</gene>
<dbReference type="SUPFAM" id="SSF56801">
    <property type="entry name" value="Acetyl-CoA synthetase-like"/>
    <property type="match status" value="1"/>
</dbReference>
<evidence type="ECO:0000256" key="3">
    <source>
        <dbReference type="ARBA" id="ARBA00022832"/>
    </source>
</evidence>
<dbReference type="GO" id="GO:0004467">
    <property type="term" value="F:long-chain fatty acid-CoA ligase activity"/>
    <property type="evidence" value="ECO:0007669"/>
    <property type="project" value="UniProtKB-EC"/>
</dbReference>
<evidence type="ECO:0000256" key="2">
    <source>
        <dbReference type="ARBA" id="ARBA00022598"/>
    </source>
</evidence>
<protein>
    <submittedName>
        <fullName evidence="7">Long-chain-fatty-acid--CoA ligase</fullName>
        <ecNumber evidence="7">6.2.1.3</ecNumber>
    </submittedName>
</protein>
<dbReference type="InterPro" id="IPR025110">
    <property type="entry name" value="AMP-bd_C"/>
</dbReference>
<dbReference type="EC" id="6.2.1.3" evidence="7"/>
<dbReference type="InterPro" id="IPR020845">
    <property type="entry name" value="AMP-binding_CS"/>
</dbReference>
<dbReference type="EMBL" id="JAZGQK010000003">
    <property type="protein sequence ID" value="MEE6257665.1"/>
    <property type="molecule type" value="Genomic_DNA"/>
</dbReference>
<dbReference type="RefSeq" id="WP_331212787.1">
    <property type="nucleotide sequence ID" value="NZ_JAZGQK010000003.1"/>
</dbReference>
<organism evidence="7 8">
    <name type="scientific">Plantactinospora sonchi</name>
    <dbReference type="NCBI Taxonomy" id="1544735"/>
    <lineage>
        <taxon>Bacteria</taxon>
        <taxon>Bacillati</taxon>
        <taxon>Actinomycetota</taxon>
        <taxon>Actinomycetes</taxon>
        <taxon>Micromonosporales</taxon>
        <taxon>Micromonosporaceae</taxon>
        <taxon>Plantactinospora</taxon>
    </lineage>
</organism>
<dbReference type="PROSITE" id="PS00455">
    <property type="entry name" value="AMP_BINDING"/>
    <property type="match status" value="1"/>
</dbReference>
<feature type="domain" description="AMP-binding enzyme C-terminal" evidence="6">
    <location>
        <begin position="447"/>
        <end position="519"/>
    </location>
</feature>
<keyword evidence="8" id="KW-1185">Reference proteome</keyword>
<dbReference type="Gene3D" id="3.40.50.12780">
    <property type="entry name" value="N-terminal domain of ligase-like"/>
    <property type="match status" value="1"/>
</dbReference>
<sequence length="547" mass="58756">MRSTMGSMPLSVGMVLRRGIAMGPHARLVGYTAAGRDARTWPELAARAWRLANALPALGVRPGDRVGTYAGNGLPHLELCYGVPLAGAVLQPVNVRLHADQVAAVVAHAEDRVMFVSAALTAQLAPIRPTLSSVRRYVVLPDGTEPHPDFADALDYEQLLADAPTDEPAEVDEWAPACLCYTGGTTGHPKGVVYSHRSLTLHAMSGLFVDSFGIRERDVLLPLTPLFHALSWGMPYAAALAGAGLVLAGADTGPATIVRRIRDERVTVAAGVPTFWLAVDQLRPTADDLASLDRILCGGAAIPQELIHRYHARGVAMRQGWGMTEMSPSGNLTMVRRHLEDRSDAERLALHATQGVPTAGVELRVIAPDGAVLPHDGVAAGEIEVRGPWVATSYHRPDDDANSTRFRDGWLRTGDVGTVDADGYLHLIDRAKDLIKSGGEWISSIDLENHLMDHPGVAQAMVIAVPHPTWGERPAALVVAAEPVTARTLLAHLRPRVASWWLPDVIRFVETLPTTATGKFDKVAARAQWRDILADAAETAGGRKEQS</sequence>
<dbReference type="InterPro" id="IPR045851">
    <property type="entry name" value="AMP-bd_C_sf"/>
</dbReference>
<reference evidence="7 8" key="1">
    <citation type="submission" date="2024-01" db="EMBL/GenBank/DDBJ databases">
        <title>Genome insights into Plantactinospora sonchi sp. nov.</title>
        <authorList>
            <person name="Wang L."/>
        </authorList>
    </citation>
    <scope>NUCLEOTIDE SEQUENCE [LARGE SCALE GENOMIC DNA]</scope>
    <source>
        <strain evidence="7 8">NEAU-QY2</strain>
    </source>
</reference>
<dbReference type="PANTHER" id="PTHR43859">
    <property type="entry name" value="ACYL-ACTIVATING ENZYME"/>
    <property type="match status" value="1"/>
</dbReference>
<dbReference type="InterPro" id="IPR042099">
    <property type="entry name" value="ANL_N_sf"/>
</dbReference>
<dbReference type="Gene3D" id="3.30.300.30">
    <property type="match status" value="1"/>
</dbReference>
<dbReference type="PANTHER" id="PTHR43859:SF4">
    <property type="entry name" value="BUTANOATE--COA LIGASE AAE1-RELATED"/>
    <property type="match status" value="1"/>
</dbReference>
<evidence type="ECO:0000256" key="1">
    <source>
        <dbReference type="ARBA" id="ARBA00006432"/>
    </source>
</evidence>
<dbReference type="Pfam" id="PF00501">
    <property type="entry name" value="AMP-binding"/>
    <property type="match status" value="1"/>
</dbReference>
<name>A0ABU7RMF0_9ACTN</name>
<evidence type="ECO:0000256" key="4">
    <source>
        <dbReference type="ARBA" id="ARBA00023098"/>
    </source>
</evidence>
<dbReference type="NCBIfam" id="NF004837">
    <property type="entry name" value="PRK06187.1"/>
    <property type="match status" value="1"/>
</dbReference>
<evidence type="ECO:0000313" key="7">
    <source>
        <dbReference type="EMBL" id="MEE6257665.1"/>
    </source>
</evidence>
<comment type="similarity">
    <text evidence="1">Belongs to the ATP-dependent AMP-binding enzyme family.</text>
</comment>